<feature type="compositionally biased region" description="Low complexity" evidence="1">
    <location>
        <begin position="230"/>
        <end position="242"/>
    </location>
</feature>
<name>A0ABM7WWQ7_9BACT</name>
<keyword evidence="4" id="KW-1185">Reference proteome</keyword>
<feature type="signal peptide" evidence="2">
    <location>
        <begin position="1"/>
        <end position="19"/>
    </location>
</feature>
<evidence type="ECO:0000256" key="2">
    <source>
        <dbReference type="SAM" id="SignalP"/>
    </source>
</evidence>
<proteinExistence type="predicted"/>
<dbReference type="Proteomes" id="UP001162891">
    <property type="component" value="Chromosome"/>
</dbReference>
<evidence type="ECO:0000313" key="4">
    <source>
        <dbReference type="Proteomes" id="UP001162891"/>
    </source>
</evidence>
<evidence type="ECO:0008006" key="5">
    <source>
        <dbReference type="Google" id="ProtNLM"/>
    </source>
</evidence>
<organism evidence="3 4">
    <name type="scientific">Anaeromyxobacter oryzae</name>
    <dbReference type="NCBI Taxonomy" id="2918170"/>
    <lineage>
        <taxon>Bacteria</taxon>
        <taxon>Pseudomonadati</taxon>
        <taxon>Myxococcota</taxon>
        <taxon>Myxococcia</taxon>
        <taxon>Myxococcales</taxon>
        <taxon>Cystobacterineae</taxon>
        <taxon>Anaeromyxobacteraceae</taxon>
        <taxon>Anaeromyxobacter</taxon>
    </lineage>
</organism>
<sequence length="401" mass="40858">MCARAAALAVAAAVSLACAGARTGTAAAPDHGATLRTFDVPGEGALALEIPAGWEAREGDGDATSPRTIELAPPGRAFLVLLSPIVNPEASPGREGADTAQFLVELSRRKAAETAVEPEIPLMELVGEGGVHGYWFSVTDRALEGKATKAGEYRHLLQGAAAVGPLLLAFTLLDNGAGPHRAQLLDVVRTARFTGGAAPGGHGADGGSGTGGSGSGGSPPGAPGEGGTPPGAAGNGAPDASGFEADPGADTTPLVVEDPARRVCVLVDLPGFKMFKPRITDDGKGVAVLGQHLETGIVASVIVKDAPGFDARRCRDDALARIRQATPDISDVKTSEARGTARVTYALSVLRGQPIRQRHAHAFLARDGVCVNLHLSKAEPSAEDAARLEQILASLRFGEAL</sequence>
<evidence type="ECO:0000256" key="1">
    <source>
        <dbReference type="SAM" id="MobiDB-lite"/>
    </source>
</evidence>
<accession>A0ABM7WWQ7</accession>
<dbReference type="PROSITE" id="PS51257">
    <property type="entry name" value="PROKAR_LIPOPROTEIN"/>
    <property type="match status" value="1"/>
</dbReference>
<feature type="region of interest" description="Disordered" evidence="1">
    <location>
        <begin position="196"/>
        <end position="254"/>
    </location>
</feature>
<dbReference type="EMBL" id="AP025591">
    <property type="protein sequence ID" value="BDG03927.1"/>
    <property type="molecule type" value="Genomic_DNA"/>
</dbReference>
<evidence type="ECO:0000313" key="3">
    <source>
        <dbReference type="EMBL" id="BDG03927.1"/>
    </source>
</evidence>
<feature type="compositionally biased region" description="Gly residues" evidence="1">
    <location>
        <begin position="197"/>
        <end position="229"/>
    </location>
</feature>
<protein>
    <recommendedName>
        <fullName evidence="5">Lipoprotein</fullName>
    </recommendedName>
</protein>
<feature type="chain" id="PRO_5045392247" description="Lipoprotein" evidence="2">
    <location>
        <begin position="20"/>
        <end position="401"/>
    </location>
</feature>
<keyword evidence="2" id="KW-0732">Signal</keyword>
<gene>
    <name evidence="3" type="ORF">AMOR_29230</name>
</gene>
<dbReference type="RefSeq" id="WP_248352302.1">
    <property type="nucleotide sequence ID" value="NZ_AP025591.1"/>
</dbReference>
<reference evidence="4" key="1">
    <citation type="journal article" date="2022" name="Int. J. Syst. Evol. Microbiol.">
        <title>Anaeromyxobacter oryzae sp. nov., Anaeromyxobacter diazotrophicus sp. nov. and Anaeromyxobacter paludicola sp. nov., isolated from paddy soils.</title>
        <authorList>
            <person name="Itoh H."/>
            <person name="Xu Z."/>
            <person name="Mise K."/>
            <person name="Masuda Y."/>
            <person name="Ushijima N."/>
            <person name="Hayakawa C."/>
            <person name="Shiratori Y."/>
            <person name="Senoo K."/>
        </authorList>
    </citation>
    <scope>NUCLEOTIDE SEQUENCE [LARGE SCALE GENOMIC DNA]</scope>
    <source>
        <strain evidence="4">Red232</strain>
    </source>
</reference>